<dbReference type="GO" id="GO:0030246">
    <property type="term" value="F:carbohydrate binding"/>
    <property type="evidence" value="ECO:0007669"/>
    <property type="project" value="TreeGrafter"/>
</dbReference>
<name>A0A841U584_9BACL</name>
<comment type="subcellular location">
    <subcellularLocation>
        <location evidence="1">Cell envelope</location>
    </subcellularLocation>
</comment>
<gene>
    <name evidence="5" type="primary">rhaS</name>
    <name evidence="5" type="ORF">H7B90_18900</name>
</gene>
<evidence type="ECO:0000256" key="3">
    <source>
        <dbReference type="SAM" id="SignalP"/>
    </source>
</evidence>
<comment type="caution">
    <text evidence="5">The sequence shown here is derived from an EMBL/GenBank/DDBJ whole genome shotgun (WGS) entry which is preliminary data.</text>
</comment>
<evidence type="ECO:0000256" key="1">
    <source>
        <dbReference type="ARBA" id="ARBA00004196"/>
    </source>
</evidence>
<dbReference type="NCBIfam" id="TIGR02637">
    <property type="entry name" value="RhaS"/>
    <property type="match status" value="1"/>
</dbReference>
<dbReference type="EMBL" id="JACJVR010000073">
    <property type="protein sequence ID" value="MBB6693463.1"/>
    <property type="molecule type" value="Genomic_DNA"/>
</dbReference>
<evidence type="ECO:0000256" key="2">
    <source>
        <dbReference type="SAM" id="MobiDB-lite"/>
    </source>
</evidence>
<dbReference type="Proteomes" id="UP000553776">
    <property type="component" value="Unassembled WGS sequence"/>
</dbReference>
<dbReference type="Pfam" id="PF13407">
    <property type="entry name" value="Peripla_BP_4"/>
    <property type="match status" value="1"/>
</dbReference>
<keyword evidence="6" id="KW-1185">Reference proteome</keyword>
<dbReference type="RefSeq" id="WP_185137483.1">
    <property type="nucleotide sequence ID" value="NZ_BORM01000070.1"/>
</dbReference>
<dbReference type="PANTHER" id="PTHR30036:SF8">
    <property type="entry name" value="ABC-TYPE SUGAR TRANSPORT SYSTEM PERIPLASMIC COMPONENT-LIKE PROTEIN"/>
    <property type="match status" value="1"/>
</dbReference>
<protein>
    <submittedName>
        <fullName evidence="5">Rhamnose ABC transporter substrate-binding protein</fullName>
    </submittedName>
</protein>
<organism evidence="5 6">
    <name type="scientific">Cohnella xylanilytica</name>
    <dbReference type="NCBI Taxonomy" id="557555"/>
    <lineage>
        <taxon>Bacteria</taxon>
        <taxon>Bacillati</taxon>
        <taxon>Bacillota</taxon>
        <taxon>Bacilli</taxon>
        <taxon>Bacillales</taxon>
        <taxon>Paenibacillaceae</taxon>
        <taxon>Cohnella</taxon>
    </lineage>
</organism>
<evidence type="ECO:0000313" key="6">
    <source>
        <dbReference type="Proteomes" id="UP000553776"/>
    </source>
</evidence>
<keyword evidence="3" id="KW-0732">Signal</keyword>
<dbReference type="AlphaFoldDB" id="A0A841U584"/>
<dbReference type="Gene3D" id="3.40.50.2300">
    <property type="match status" value="2"/>
</dbReference>
<dbReference type="SUPFAM" id="SSF53822">
    <property type="entry name" value="Periplasmic binding protein-like I"/>
    <property type="match status" value="1"/>
</dbReference>
<dbReference type="InterPro" id="IPR025997">
    <property type="entry name" value="SBP_2_dom"/>
</dbReference>
<reference evidence="5 6" key="1">
    <citation type="submission" date="2020-08" db="EMBL/GenBank/DDBJ databases">
        <title>Cohnella phylogeny.</title>
        <authorList>
            <person name="Dunlap C."/>
        </authorList>
    </citation>
    <scope>NUCLEOTIDE SEQUENCE [LARGE SCALE GENOMIC DNA]</scope>
    <source>
        <strain evidence="5 6">DSM 25239</strain>
    </source>
</reference>
<sequence>MWAFGLTAVLSISLLAGCGGGGNGNGKAASSPDDGGKASGSSPAGSAAAGDSGSGSSGGAKKFAIVFKNTGNPYGEKMMEGFKKAIEEKGGEAILKAPDQPTAEAQIQMIEELISQKVDSIAIAGNDPDALQPALKKAMNAGIKVLSLDSAVNAQSRLVHVNQADPERIGRTLIQGVSEMIGGEGEIAILSATSQATNQNTWIEWMKKELEDAKYSKIKLVKVAYGDDLRDKSVSETEALLKSYPNLKGIIAPTTVGIAAAGKVLTDKGLKGKVMLTGLGLPSEMAEYIESGVCPWMYLWNPIDVGYLAGYAAEALVGGELAGKTGEKFSAGTLGEKEVVADGDGTQIMLGDPFKFDSSNIAEWKAVY</sequence>
<feature type="compositionally biased region" description="Low complexity" evidence="2">
    <location>
        <begin position="26"/>
        <end position="51"/>
    </location>
</feature>
<feature type="signal peptide" evidence="3">
    <location>
        <begin position="1"/>
        <end position="16"/>
    </location>
</feature>
<dbReference type="GO" id="GO:0015762">
    <property type="term" value="P:rhamnose transmembrane transport"/>
    <property type="evidence" value="ECO:0007669"/>
    <property type="project" value="InterPro"/>
</dbReference>
<dbReference type="InterPro" id="IPR013459">
    <property type="entry name" value="RhaS"/>
</dbReference>
<feature type="domain" description="Periplasmic binding protein" evidence="4">
    <location>
        <begin position="63"/>
        <end position="320"/>
    </location>
</feature>
<evidence type="ECO:0000259" key="4">
    <source>
        <dbReference type="Pfam" id="PF13407"/>
    </source>
</evidence>
<proteinExistence type="predicted"/>
<dbReference type="GO" id="GO:0030288">
    <property type="term" value="C:outer membrane-bounded periplasmic space"/>
    <property type="evidence" value="ECO:0007669"/>
    <property type="project" value="TreeGrafter"/>
</dbReference>
<dbReference type="CDD" id="cd20000">
    <property type="entry name" value="PBP1_ABC_rhamnose"/>
    <property type="match status" value="1"/>
</dbReference>
<feature type="region of interest" description="Disordered" evidence="2">
    <location>
        <begin position="23"/>
        <end position="58"/>
    </location>
</feature>
<dbReference type="InterPro" id="IPR028082">
    <property type="entry name" value="Peripla_BP_I"/>
</dbReference>
<feature type="chain" id="PRO_5039497833" evidence="3">
    <location>
        <begin position="17"/>
        <end position="368"/>
    </location>
</feature>
<dbReference type="PANTHER" id="PTHR30036">
    <property type="entry name" value="D-XYLOSE-BINDING PERIPLASMIC PROTEIN"/>
    <property type="match status" value="1"/>
</dbReference>
<accession>A0A841U584</accession>
<dbReference type="InterPro" id="IPR050555">
    <property type="entry name" value="Bact_Solute-Bind_Prot2"/>
</dbReference>
<evidence type="ECO:0000313" key="5">
    <source>
        <dbReference type="EMBL" id="MBB6693463.1"/>
    </source>
</evidence>